<evidence type="ECO:0000313" key="11">
    <source>
        <dbReference type="Ensembl" id="ENSSDAP00000016213.1"/>
    </source>
</evidence>
<proteinExistence type="inferred from homology"/>
<dbReference type="InterPro" id="IPR032394">
    <property type="entry name" value="Anoct_dimer"/>
</dbReference>
<evidence type="ECO:0000256" key="7">
    <source>
        <dbReference type="ARBA" id="ARBA00023180"/>
    </source>
</evidence>
<dbReference type="GO" id="GO:0005254">
    <property type="term" value="F:chloride channel activity"/>
    <property type="evidence" value="ECO:0007669"/>
    <property type="project" value="TreeGrafter"/>
</dbReference>
<name>A0A8C9UR40_SPEDA</name>
<dbReference type="Pfam" id="PF16178">
    <property type="entry name" value="Anoct_dimer"/>
    <property type="match status" value="1"/>
</dbReference>
<comment type="similarity">
    <text evidence="2 8">Belongs to the anoctamin family.</text>
</comment>
<feature type="domain" description="Anoctamin dimerisation" evidence="10">
    <location>
        <begin position="1"/>
        <end position="50"/>
    </location>
</feature>
<evidence type="ECO:0000256" key="3">
    <source>
        <dbReference type="ARBA" id="ARBA00022475"/>
    </source>
</evidence>
<dbReference type="InterPro" id="IPR007632">
    <property type="entry name" value="Anoctamin"/>
</dbReference>
<keyword evidence="5 8" id="KW-1133">Transmembrane helix</keyword>
<accession>A0A8C9UR40</accession>
<keyword evidence="12" id="KW-1185">Reference proteome</keyword>
<dbReference type="InterPro" id="IPR049452">
    <property type="entry name" value="Anoctamin_TM"/>
</dbReference>
<organism evidence="11 12">
    <name type="scientific">Spermophilus dauricus</name>
    <name type="common">Daurian ground squirrel</name>
    <dbReference type="NCBI Taxonomy" id="99837"/>
    <lineage>
        <taxon>Eukaryota</taxon>
        <taxon>Metazoa</taxon>
        <taxon>Chordata</taxon>
        <taxon>Craniata</taxon>
        <taxon>Vertebrata</taxon>
        <taxon>Euteleostomi</taxon>
        <taxon>Mammalia</taxon>
        <taxon>Eutheria</taxon>
        <taxon>Euarchontoglires</taxon>
        <taxon>Glires</taxon>
        <taxon>Rodentia</taxon>
        <taxon>Sciuromorpha</taxon>
        <taxon>Sciuridae</taxon>
        <taxon>Xerinae</taxon>
        <taxon>Marmotini</taxon>
        <taxon>Spermophilus</taxon>
    </lineage>
</organism>
<dbReference type="GO" id="GO:0005886">
    <property type="term" value="C:plasma membrane"/>
    <property type="evidence" value="ECO:0007669"/>
    <property type="project" value="UniProtKB-SubCell"/>
</dbReference>
<evidence type="ECO:0000256" key="8">
    <source>
        <dbReference type="RuleBase" id="RU280814"/>
    </source>
</evidence>
<feature type="domain" description="Anoctamin transmembrane" evidence="9">
    <location>
        <begin position="53"/>
        <end position="101"/>
    </location>
</feature>
<dbReference type="AlphaFoldDB" id="A0A8C9UR40"/>
<feature type="transmembrane region" description="Helical" evidence="8">
    <location>
        <begin position="61"/>
        <end position="92"/>
    </location>
</feature>
<keyword evidence="4 8" id="KW-0812">Transmembrane</keyword>
<reference evidence="11" key="2">
    <citation type="submission" date="2025-09" db="UniProtKB">
        <authorList>
            <consortium name="Ensembl"/>
        </authorList>
    </citation>
    <scope>IDENTIFICATION</scope>
</reference>
<keyword evidence="3" id="KW-1003">Cell membrane</keyword>
<evidence type="ECO:0000256" key="5">
    <source>
        <dbReference type="ARBA" id="ARBA00022989"/>
    </source>
</evidence>
<reference evidence="11" key="1">
    <citation type="submission" date="2025-08" db="UniProtKB">
        <authorList>
            <consortium name="Ensembl"/>
        </authorList>
    </citation>
    <scope>IDENTIFICATION</scope>
</reference>
<dbReference type="Ensembl" id="ENSSDAT00000018413.1">
    <property type="protein sequence ID" value="ENSSDAP00000016213.1"/>
    <property type="gene ID" value="ENSSDAG00000014662.1"/>
</dbReference>
<dbReference type="Proteomes" id="UP000694422">
    <property type="component" value="Unplaced"/>
</dbReference>
<keyword evidence="7" id="KW-0325">Glycoprotein</keyword>
<sequence length="122" mass="13974">FGIDRLLTSNTYSSAYPLHDPAEPPSTVNERYTLYQNWARFSYFYKEQPLDLIKDYFGEKIGIYFVFLGFYTEMLLIAAVVGLACLIYGILLMDSNQTRSDCDPASLFLLRIALAILGLLFF</sequence>
<evidence type="ECO:0000256" key="1">
    <source>
        <dbReference type="ARBA" id="ARBA00004651"/>
    </source>
</evidence>
<comment type="subcellular location">
    <subcellularLocation>
        <location evidence="1">Cell membrane</location>
        <topology evidence="1">Multi-pass membrane protein</topology>
    </subcellularLocation>
    <subcellularLocation>
        <location evidence="8">Membrane</location>
        <topology evidence="8">Multi-pass membrane protein</topology>
    </subcellularLocation>
</comment>
<keyword evidence="6 8" id="KW-0472">Membrane</keyword>
<evidence type="ECO:0000256" key="2">
    <source>
        <dbReference type="ARBA" id="ARBA00009671"/>
    </source>
</evidence>
<dbReference type="GO" id="GO:0046983">
    <property type="term" value="F:protein dimerization activity"/>
    <property type="evidence" value="ECO:0007669"/>
    <property type="project" value="InterPro"/>
</dbReference>
<evidence type="ECO:0000259" key="10">
    <source>
        <dbReference type="Pfam" id="PF16178"/>
    </source>
</evidence>
<evidence type="ECO:0000259" key="9">
    <source>
        <dbReference type="Pfam" id="PF04547"/>
    </source>
</evidence>
<evidence type="ECO:0000256" key="6">
    <source>
        <dbReference type="ARBA" id="ARBA00023136"/>
    </source>
</evidence>
<dbReference type="PANTHER" id="PTHR12308:SF23">
    <property type="entry name" value="ANOCTAMIN-5"/>
    <property type="match status" value="1"/>
</dbReference>
<comment type="caution">
    <text evidence="8">Lacks conserved residue(s) required for the propagation of feature annotation.</text>
</comment>
<protein>
    <recommendedName>
        <fullName evidence="8">Anoctamin</fullName>
    </recommendedName>
</protein>
<evidence type="ECO:0000256" key="4">
    <source>
        <dbReference type="ARBA" id="ARBA00022692"/>
    </source>
</evidence>
<dbReference type="Pfam" id="PF04547">
    <property type="entry name" value="Anoctamin"/>
    <property type="match status" value="1"/>
</dbReference>
<dbReference type="PANTHER" id="PTHR12308">
    <property type="entry name" value="ANOCTAMIN"/>
    <property type="match status" value="1"/>
</dbReference>
<feature type="transmembrane region" description="Helical" evidence="8">
    <location>
        <begin position="104"/>
        <end position="121"/>
    </location>
</feature>
<evidence type="ECO:0000313" key="12">
    <source>
        <dbReference type="Proteomes" id="UP000694422"/>
    </source>
</evidence>